<dbReference type="EMBL" id="JAUIRO010000004">
    <property type="protein sequence ID" value="KAK0718455.1"/>
    <property type="molecule type" value="Genomic_DNA"/>
</dbReference>
<dbReference type="Proteomes" id="UP001172101">
    <property type="component" value="Unassembled WGS sequence"/>
</dbReference>
<reference evidence="1" key="1">
    <citation type="submission" date="2023-06" db="EMBL/GenBank/DDBJ databases">
        <title>Genome-scale phylogeny and comparative genomics of the fungal order Sordariales.</title>
        <authorList>
            <consortium name="Lawrence Berkeley National Laboratory"/>
            <person name="Hensen N."/>
            <person name="Bonometti L."/>
            <person name="Westerberg I."/>
            <person name="Brannstrom I.O."/>
            <person name="Guillou S."/>
            <person name="Cros-Aarteil S."/>
            <person name="Calhoun S."/>
            <person name="Haridas S."/>
            <person name="Kuo A."/>
            <person name="Mondo S."/>
            <person name="Pangilinan J."/>
            <person name="Riley R."/>
            <person name="LaButti K."/>
            <person name="Andreopoulos B."/>
            <person name="Lipzen A."/>
            <person name="Chen C."/>
            <person name="Yanf M."/>
            <person name="Daum C."/>
            <person name="Ng V."/>
            <person name="Clum A."/>
            <person name="Steindorff A."/>
            <person name="Ohm R."/>
            <person name="Martin F."/>
            <person name="Silar P."/>
            <person name="Natvig D."/>
            <person name="Lalanne C."/>
            <person name="Gautier V."/>
            <person name="Ament-velasquez S.L."/>
            <person name="Kruys A."/>
            <person name="Hutchinson M.I."/>
            <person name="Powell A.J."/>
            <person name="Barry K."/>
            <person name="Miller A.N."/>
            <person name="Grigoriev I.V."/>
            <person name="Debuchy R."/>
            <person name="Gladieux P."/>
            <person name="Thoren M.H."/>
            <person name="Johannesson H."/>
        </authorList>
    </citation>
    <scope>NUCLEOTIDE SEQUENCE</scope>
    <source>
        <strain evidence="1">SMH2392-1A</strain>
    </source>
</reference>
<evidence type="ECO:0000313" key="1">
    <source>
        <dbReference type="EMBL" id="KAK0718455.1"/>
    </source>
</evidence>
<evidence type="ECO:0000313" key="2">
    <source>
        <dbReference type="Proteomes" id="UP001172101"/>
    </source>
</evidence>
<sequence length="228" mass="24592">MRLLLPDPEADAAELSEMTRFEVAGWNVGDDEAAAECSAISSCVIGVRISPFGMSSSPPTPPLPFSIFSTRFTTSRIKFSSASSPGLVCSRFELLGLQGLIEFDMKKVALDRVNTSLHPCVSFPETKELALSGSNAVASGRIVYLEAGNLALDGFKPSLCLVRLACQRHLGAKIYNFTHFAISIKPTMLKFRDSADGNDILAFNLLPTIFKEGEPVGGRILLSQSFPT</sequence>
<organism evidence="1 2">
    <name type="scientific">Lasiosphaeria miniovina</name>
    <dbReference type="NCBI Taxonomy" id="1954250"/>
    <lineage>
        <taxon>Eukaryota</taxon>
        <taxon>Fungi</taxon>
        <taxon>Dikarya</taxon>
        <taxon>Ascomycota</taxon>
        <taxon>Pezizomycotina</taxon>
        <taxon>Sordariomycetes</taxon>
        <taxon>Sordariomycetidae</taxon>
        <taxon>Sordariales</taxon>
        <taxon>Lasiosphaeriaceae</taxon>
        <taxon>Lasiosphaeria</taxon>
    </lineage>
</organism>
<comment type="caution">
    <text evidence="1">The sequence shown here is derived from an EMBL/GenBank/DDBJ whole genome shotgun (WGS) entry which is preliminary data.</text>
</comment>
<dbReference type="AlphaFoldDB" id="A0AA40AMD6"/>
<gene>
    <name evidence="1" type="ORF">B0T26DRAFT_331817</name>
</gene>
<dbReference type="GeneID" id="85317684"/>
<proteinExistence type="predicted"/>
<dbReference type="RefSeq" id="XP_060297248.1">
    <property type="nucleotide sequence ID" value="XM_060434414.1"/>
</dbReference>
<name>A0AA40AMD6_9PEZI</name>
<keyword evidence="2" id="KW-1185">Reference proteome</keyword>
<accession>A0AA40AMD6</accession>
<protein>
    <submittedName>
        <fullName evidence="1">Uncharacterized protein</fullName>
    </submittedName>
</protein>